<dbReference type="PANTHER" id="PTHR43818:SF11">
    <property type="entry name" value="BCDNA.GH03377"/>
    <property type="match status" value="1"/>
</dbReference>
<dbReference type="Pfam" id="PF22725">
    <property type="entry name" value="GFO_IDH_MocA_C3"/>
    <property type="match status" value="1"/>
</dbReference>
<dbReference type="InterPro" id="IPR000683">
    <property type="entry name" value="Gfo/Idh/MocA-like_OxRdtase_N"/>
</dbReference>
<dbReference type="InterPro" id="IPR055170">
    <property type="entry name" value="GFO_IDH_MocA-like_dom"/>
</dbReference>
<evidence type="ECO:0000259" key="2">
    <source>
        <dbReference type="Pfam" id="PF01408"/>
    </source>
</evidence>
<dbReference type="EMBL" id="CP035758">
    <property type="protein sequence ID" value="QBD77138.1"/>
    <property type="molecule type" value="Genomic_DNA"/>
</dbReference>
<evidence type="ECO:0000256" key="1">
    <source>
        <dbReference type="ARBA" id="ARBA00023002"/>
    </source>
</evidence>
<dbReference type="Gene3D" id="3.40.50.720">
    <property type="entry name" value="NAD(P)-binding Rossmann-like Domain"/>
    <property type="match status" value="1"/>
</dbReference>
<dbReference type="InterPro" id="IPR036291">
    <property type="entry name" value="NAD(P)-bd_dom_sf"/>
</dbReference>
<reference evidence="4 5" key="1">
    <citation type="submission" date="2019-01" db="EMBL/GenBank/DDBJ databases">
        <title>Ktedonosporobacter rubrisoli SCAWS-G2.</title>
        <authorList>
            <person name="Huang Y."/>
            <person name="Yan B."/>
        </authorList>
    </citation>
    <scope>NUCLEOTIDE SEQUENCE [LARGE SCALE GENOMIC DNA]</scope>
    <source>
        <strain evidence="4 5">SCAWS-G2</strain>
    </source>
</reference>
<dbReference type="KEGG" id="kbs:EPA93_14460"/>
<dbReference type="RefSeq" id="WP_129888201.1">
    <property type="nucleotide sequence ID" value="NZ_CP035758.1"/>
</dbReference>
<evidence type="ECO:0000313" key="5">
    <source>
        <dbReference type="Proteomes" id="UP000290365"/>
    </source>
</evidence>
<dbReference type="GO" id="GO:0000166">
    <property type="term" value="F:nucleotide binding"/>
    <property type="evidence" value="ECO:0007669"/>
    <property type="project" value="InterPro"/>
</dbReference>
<gene>
    <name evidence="4" type="ORF">EPA93_14460</name>
</gene>
<dbReference type="PANTHER" id="PTHR43818">
    <property type="entry name" value="BCDNA.GH03377"/>
    <property type="match status" value="1"/>
</dbReference>
<dbReference type="InterPro" id="IPR050463">
    <property type="entry name" value="Gfo/Idh/MocA_oxidrdct_glycsds"/>
</dbReference>
<sequence>MSKVRVAVVGCGNVSNKYIPHLKQSPYIDLLAVCDNRIDYARSHAETYAIAHYFDDIDKLLAAVKFDLLVNLTPMQFHAPYNRKGLEAGRNVWCEKPIATDLSEAHALLDLARSKGLGLWGAPNSPASPAFQCMASVLASGEIGRACVAHGIYGWSGPSWPGTAWFYKKGGGSLFDLGVYNITTLTGLLGPAKSVVAMAGAAIPERIIAGETVKVEADDNTALIVDHGNAIYSVIQTGFVYGAQREDWTIQVIGTSGAMTLGGFDWAPQDVSVYSGDRTLSPDGQWKIRYQSNYDYHWEGGASYIAECLAKGEKPLLSGEHAVHVLEIMLAALNSAETGRREQIESSFPWPLGN</sequence>
<evidence type="ECO:0000259" key="3">
    <source>
        <dbReference type="Pfam" id="PF22725"/>
    </source>
</evidence>
<name>A0A4P6JP59_KTERU</name>
<dbReference type="GO" id="GO:0016491">
    <property type="term" value="F:oxidoreductase activity"/>
    <property type="evidence" value="ECO:0007669"/>
    <property type="project" value="UniProtKB-KW"/>
</dbReference>
<dbReference type="SUPFAM" id="SSF51735">
    <property type="entry name" value="NAD(P)-binding Rossmann-fold domains"/>
    <property type="match status" value="1"/>
</dbReference>
<dbReference type="OrthoDB" id="240873at2"/>
<dbReference type="Pfam" id="PF01408">
    <property type="entry name" value="GFO_IDH_MocA"/>
    <property type="match status" value="1"/>
</dbReference>
<feature type="domain" description="Gfo/Idh/MocA-like oxidoreductase N-terminal" evidence="2">
    <location>
        <begin position="4"/>
        <end position="117"/>
    </location>
</feature>
<keyword evidence="1" id="KW-0560">Oxidoreductase</keyword>
<proteinExistence type="predicted"/>
<feature type="domain" description="GFO/IDH/MocA-like oxidoreductase" evidence="3">
    <location>
        <begin position="132"/>
        <end position="259"/>
    </location>
</feature>
<evidence type="ECO:0000313" key="4">
    <source>
        <dbReference type="EMBL" id="QBD77138.1"/>
    </source>
</evidence>
<dbReference type="Proteomes" id="UP000290365">
    <property type="component" value="Chromosome"/>
</dbReference>
<dbReference type="AlphaFoldDB" id="A0A4P6JP59"/>
<dbReference type="SUPFAM" id="SSF55347">
    <property type="entry name" value="Glyceraldehyde-3-phosphate dehydrogenase-like, C-terminal domain"/>
    <property type="match status" value="1"/>
</dbReference>
<keyword evidence="5" id="KW-1185">Reference proteome</keyword>
<dbReference type="Gene3D" id="3.30.360.10">
    <property type="entry name" value="Dihydrodipicolinate Reductase, domain 2"/>
    <property type="match status" value="1"/>
</dbReference>
<organism evidence="4 5">
    <name type="scientific">Ktedonosporobacter rubrisoli</name>
    <dbReference type="NCBI Taxonomy" id="2509675"/>
    <lineage>
        <taxon>Bacteria</taxon>
        <taxon>Bacillati</taxon>
        <taxon>Chloroflexota</taxon>
        <taxon>Ktedonobacteria</taxon>
        <taxon>Ktedonobacterales</taxon>
        <taxon>Ktedonosporobacteraceae</taxon>
        <taxon>Ktedonosporobacter</taxon>
    </lineage>
</organism>
<accession>A0A4P6JP59</accession>
<protein>
    <submittedName>
        <fullName evidence="4">Gfo/Idh/MocA family oxidoreductase</fullName>
    </submittedName>
</protein>